<accession>L7LVQ8</accession>
<name>L7LVQ8_RHIPC</name>
<dbReference type="SUPFAM" id="SSF57667">
    <property type="entry name" value="beta-beta-alpha zinc fingers"/>
    <property type="match status" value="1"/>
</dbReference>
<reference evidence="1" key="2">
    <citation type="journal article" date="2015" name="J. Proteomics">
        <title>Sexual differences in the sialomes of the zebra tick, Rhipicephalus pulchellus.</title>
        <authorList>
            <person name="Tan A.W."/>
            <person name="Francischetti I.M."/>
            <person name="Slovak M."/>
            <person name="Kini R.M."/>
            <person name="Ribeiro J.M."/>
        </authorList>
    </citation>
    <scope>NUCLEOTIDE SEQUENCE</scope>
    <source>
        <tissue evidence="1">Salivary gland</tissue>
    </source>
</reference>
<dbReference type="InterPro" id="IPR036236">
    <property type="entry name" value="Znf_C2H2_sf"/>
</dbReference>
<sequence>MQHMCTLYKRMSFFLCPLQCVFFTETKPHAVLRPHTRERPFSCVHCNASFSLKHKLMQYCALTQENVPFPVSTAMCLPLKLNIMQHMCTPYKRMSFFLCPLQCVFFTETKAHAVLRPHTRERLFSCVHCNVSSTETEHHAAYVHPIQENVLFPVSTAMRLFH</sequence>
<dbReference type="EMBL" id="GACK01009144">
    <property type="protein sequence ID" value="JAA55890.1"/>
    <property type="molecule type" value="mRNA"/>
</dbReference>
<dbReference type="Gene3D" id="3.30.160.60">
    <property type="entry name" value="Classic Zinc Finger"/>
    <property type="match status" value="1"/>
</dbReference>
<protein>
    <submittedName>
        <fullName evidence="1">Uncharacterized protein</fullName>
    </submittedName>
</protein>
<evidence type="ECO:0000313" key="1">
    <source>
        <dbReference type="EMBL" id="JAA55890.1"/>
    </source>
</evidence>
<reference evidence="1" key="1">
    <citation type="submission" date="2012-11" db="EMBL/GenBank/DDBJ databases">
        <authorList>
            <person name="Lucero-Rivera Y.E."/>
            <person name="Tovar-Ramirez D."/>
        </authorList>
    </citation>
    <scope>NUCLEOTIDE SEQUENCE</scope>
    <source>
        <tissue evidence="1">Salivary gland</tissue>
    </source>
</reference>
<dbReference type="AlphaFoldDB" id="L7LVQ8"/>
<proteinExistence type="evidence at transcript level"/>
<organism evidence="1">
    <name type="scientific">Rhipicephalus pulchellus</name>
    <name type="common">Yellow backed tick</name>
    <name type="synonym">Dermacentor pulchellus</name>
    <dbReference type="NCBI Taxonomy" id="72859"/>
    <lineage>
        <taxon>Eukaryota</taxon>
        <taxon>Metazoa</taxon>
        <taxon>Ecdysozoa</taxon>
        <taxon>Arthropoda</taxon>
        <taxon>Chelicerata</taxon>
        <taxon>Arachnida</taxon>
        <taxon>Acari</taxon>
        <taxon>Parasitiformes</taxon>
        <taxon>Ixodida</taxon>
        <taxon>Ixodoidea</taxon>
        <taxon>Ixodidae</taxon>
        <taxon>Rhipicephalinae</taxon>
        <taxon>Rhipicephalus</taxon>
        <taxon>Rhipicephalus</taxon>
    </lineage>
</organism>